<dbReference type="PANTHER" id="PTHR46012:SF2">
    <property type="entry name" value="IP22168P"/>
    <property type="match status" value="1"/>
</dbReference>
<dbReference type="Proteomes" id="UP001642540">
    <property type="component" value="Unassembled WGS sequence"/>
</dbReference>
<evidence type="ECO:0000256" key="5">
    <source>
        <dbReference type="ARBA" id="ARBA00022692"/>
    </source>
</evidence>
<evidence type="ECO:0000256" key="8">
    <source>
        <dbReference type="ARBA" id="ARBA00023136"/>
    </source>
</evidence>
<dbReference type="Gene3D" id="3.90.550.10">
    <property type="entry name" value="Spore Coat Polysaccharide Biosynthesis Protein SpsA, Chain A"/>
    <property type="match status" value="1"/>
</dbReference>
<comment type="catalytic activity">
    <reaction evidence="12">
        <text>3-O-(beta-D-glucosyl)-L-seryl-[EGF-like domain protein] + UDP-alpha-D-xylose = 3-O-[alpha-D-xylosyl-(1-&gt;3)-beta-D-glucosyl]-L-seryl-[EGF-like domain protein] + UDP + H(+)</text>
        <dbReference type="Rhea" id="RHEA:56064"/>
        <dbReference type="Rhea" id="RHEA-COMP:14610"/>
        <dbReference type="Rhea" id="RHEA-COMP:14611"/>
        <dbReference type="ChEBI" id="CHEBI:15378"/>
        <dbReference type="ChEBI" id="CHEBI:57632"/>
        <dbReference type="ChEBI" id="CHEBI:58223"/>
        <dbReference type="ChEBI" id="CHEBI:140575"/>
        <dbReference type="ChEBI" id="CHEBI:140576"/>
        <dbReference type="EC" id="2.4.2.42"/>
    </reaction>
</comment>
<evidence type="ECO:0000256" key="11">
    <source>
        <dbReference type="ARBA" id="ARBA00038854"/>
    </source>
</evidence>
<evidence type="ECO:0000313" key="14">
    <source>
        <dbReference type="EMBL" id="CAL8102912.1"/>
    </source>
</evidence>
<name>A0ABP1QKL9_9HEXA</name>
<keyword evidence="7 13" id="KW-1133">Transmembrane helix</keyword>
<keyword evidence="15" id="KW-1185">Reference proteome</keyword>
<comment type="function">
    <text evidence="10">Glycosyltransferase which elongates the O-linked glucose attached to EGF-like repeats in the extracellular domain of Notch proteins by catalyzing the addition of xylose.</text>
</comment>
<comment type="similarity">
    <text evidence="2">Belongs to the glycosyltransferase 8 family.</text>
</comment>
<keyword evidence="5 13" id="KW-0812">Transmembrane</keyword>
<keyword evidence="4" id="KW-0808">Transferase</keyword>
<comment type="caution">
    <text evidence="14">The sequence shown here is derived from an EMBL/GenBank/DDBJ whole genome shotgun (WGS) entry which is preliminary data.</text>
</comment>
<dbReference type="InterPro" id="IPR002495">
    <property type="entry name" value="Glyco_trans_8"/>
</dbReference>
<evidence type="ECO:0000256" key="4">
    <source>
        <dbReference type="ARBA" id="ARBA00022679"/>
    </source>
</evidence>
<comment type="subcellular location">
    <subcellularLocation>
        <location evidence="1">Membrane</location>
        <topology evidence="1">Single-pass type II membrane protein</topology>
    </subcellularLocation>
</comment>
<evidence type="ECO:0000256" key="10">
    <source>
        <dbReference type="ARBA" id="ARBA00037301"/>
    </source>
</evidence>
<evidence type="ECO:0000256" key="6">
    <source>
        <dbReference type="ARBA" id="ARBA00022968"/>
    </source>
</evidence>
<dbReference type="Pfam" id="PF01501">
    <property type="entry name" value="Glyco_transf_8"/>
    <property type="match status" value="1"/>
</dbReference>
<keyword evidence="6" id="KW-0735">Signal-anchor</keyword>
<evidence type="ECO:0000256" key="12">
    <source>
        <dbReference type="ARBA" id="ARBA00049181"/>
    </source>
</evidence>
<reference evidence="14 15" key="1">
    <citation type="submission" date="2024-08" db="EMBL/GenBank/DDBJ databases">
        <authorList>
            <person name="Cucini C."/>
            <person name="Frati F."/>
        </authorList>
    </citation>
    <scope>NUCLEOTIDE SEQUENCE [LARGE SCALE GENOMIC DNA]</scope>
</reference>
<organism evidence="14 15">
    <name type="scientific">Orchesella dallaii</name>
    <dbReference type="NCBI Taxonomy" id="48710"/>
    <lineage>
        <taxon>Eukaryota</taxon>
        <taxon>Metazoa</taxon>
        <taxon>Ecdysozoa</taxon>
        <taxon>Arthropoda</taxon>
        <taxon>Hexapoda</taxon>
        <taxon>Collembola</taxon>
        <taxon>Entomobryomorpha</taxon>
        <taxon>Entomobryoidea</taxon>
        <taxon>Orchesellidae</taxon>
        <taxon>Orchesellinae</taxon>
        <taxon>Orchesella</taxon>
    </lineage>
</organism>
<evidence type="ECO:0000256" key="2">
    <source>
        <dbReference type="ARBA" id="ARBA00006351"/>
    </source>
</evidence>
<sequence length="489" mass="55684">MTFMSDIRKITRKMQRFRNKLSSLSKIVLCATILIYIFYIGHVMLDFSENDTTDQNPKAEAFVAIFSPTPAFPSLFKIHKRKFTHATVTTGSPSLSIAKKCTVTIAIILCEDDRYLSITKTNHTGSVYNTTSPNQHSTGRPAIAKNFSRQINQTLVLLKSIAILSKFQVSRPQQPSPSSCVEVLLLSDKPTHYKTISRELKSKWAMEFQQFLKITHVPVRYPPGSAWMRKLFRPCATLRLFLSELLPDHDSVIYLDTDVIFFQSVQALWAQFSRFDGSHNNNNNIQDDKDKSTSRKIAAMAPCLFHYGSSANSVPYFGSSGLNAGIMLMNLTGMRWTQWTNKIRMVTTMFQDKIKLADQDILNIYFHFFPEELHMLSCDWNFRPFQCRAGSYCEDAQLSHGISALHGNALSFTPQGPEPLFRAIYQTFHWAKLDGNFSIVEFVDRLETALLKAEETTTAHNSDCKRYGGFNVVALNRLYNIVERIEGVI</sequence>
<keyword evidence="9" id="KW-0325">Glycoprotein</keyword>
<evidence type="ECO:0000256" key="7">
    <source>
        <dbReference type="ARBA" id="ARBA00022989"/>
    </source>
</evidence>
<dbReference type="EC" id="2.4.2.42" evidence="11"/>
<keyword evidence="3" id="KW-0328">Glycosyltransferase</keyword>
<evidence type="ECO:0000313" key="15">
    <source>
        <dbReference type="Proteomes" id="UP001642540"/>
    </source>
</evidence>
<dbReference type="SUPFAM" id="SSF53448">
    <property type="entry name" value="Nucleotide-diphospho-sugar transferases"/>
    <property type="match status" value="1"/>
</dbReference>
<keyword evidence="8 13" id="KW-0472">Membrane</keyword>
<evidence type="ECO:0000256" key="9">
    <source>
        <dbReference type="ARBA" id="ARBA00023180"/>
    </source>
</evidence>
<evidence type="ECO:0000256" key="1">
    <source>
        <dbReference type="ARBA" id="ARBA00004606"/>
    </source>
</evidence>
<protein>
    <recommendedName>
        <fullName evidence="11">UDP-D-xylose:beta-D-glucoside alpha-1,3-D-xylosyltransferase</fullName>
        <ecNumber evidence="11">2.4.2.42</ecNumber>
    </recommendedName>
</protein>
<accession>A0ABP1QKL9</accession>
<evidence type="ECO:0000256" key="3">
    <source>
        <dbReference type="ARBA" id="ARBA00022676"/>
    </source>
</evidence>
<dbReference type="InterPro" id="IPR051993">
    <property type="entry name" value="Glycosyltransferase_8"/>
</dbReference>
<proteinExistence type="inferred from homology"/>
<evidence type="ECO:0000256" key="13">
    <source>
        <dbReference type="SAM" id="Phobius"/>
    </source>
</evidence>
<gene>
    <name evidence="14" type="ORF">ODALV1_LOCUS11289</name>
</gene>
<dbReference type="EMBL" id="CAXLJM020000034">
    <property type="protein sequence ID" value="CAL8102912.1"/>
    <property type="molecule type" value="Genomic_DNA"/>
</dbReference>
<dbReference type="PANTHER" id="PTHR46012">
    <property type="entry name" value="IP22168P"/>
    <property type="match status" value="1"/>
</dbReference>
<feature type="transmembrane region" description="Helical" evidence="13">
    <location>
        <begin position="21"/>
        <end position="45"/>
    </location>
</feature>
<dbReference type="InterPro" id="IPR029044">
    <property type="entry name" value="Nucleotide-diphossugar_trans"/>
</dbReference>